<evidence type="ECO:0000256" key="4">
    <source>
        <dbReference type="ARBA" id="ARBA00022723"/>
    </source>
</evidence>
<dbReference type="SUPFAM" id="SSF56784">
    <property type="entry name" value="HAD-like"/>
    <property type="match status" value="1"/>
</dbReference>
<dbReference type="PANTHER" id="PTHR48085">
    <property type="entry name" value="CADMIUM/ZINC-TRANSPORTING ATPASE HMA2-RELATED"/>
    <property type="match status" value="1"/>
</dbReference>
<keyword evidence="6 10" id="KW-0067">ATP-binding</keyword>
<dbReference type="GO" id="GO:0016020">
    <property type="term" value="C:membrane"/>
    <property type="evidence" value="ECO:0007669"/>
    <property type="project" value="UniProtKB-SubCell"/>
</dbReference>
<dbReference type="PROSITE" id="PS01229">
    <property type="entry name" value="COF_2"/>
    <property type="match status" value="1"/>
</dbReference>
<dbReference type="InterPro" id="IPR006121">
    <property type="entry name" value="HMA_dom"/>
</dbReference>
<evidence type="ECO:0000256" key="10">
    <source>
        <dbReference type="RuleBase" id="RU362081"/>
    </source>
</evidence>
<evidence type="ECO:0000259" key="12">
    <source>
        <dbReference type="PROSITE" id="PS50846"/>
    </source>
</evidence>
<protein>
    <recommendedName>
        <fullName evidence="12">HMA domain-containing protein</fullName>
    </recommendedName>
</protein>
<dbReference type="SUPFAM" id="SSF55008">
    <property type="entry name" value="HMA, heavy metal-associated domain"/>
    <property type="match status" value="1"/>
</dbReference>
<keyword evidence="7" id="KW-1278">Translocase</keyword>
<dbReference type="AlphaFoldDB" id="A0ABD3I8R5"/>
<evidence type="ECO:0000256" key="5">
    <source>
        <dbReference type="ARBA" id="ARBA00022741"/>
    </source>
</evidence>
<evidence type="ECO:0000256" key="1">
    <source>
        <dbReference type="ARBA" id="ARBA00004141"/>
    </source>
</evidence>
<keyword evidence="3 10" id="KW-0812">Transmembrane</keyword>
<feature type="transmembrane region" description="Helical" evidence="10">
    <location>
        <begin position="525"/>
        <end position="544"/>
    </location>
</feature>
<evidence type="ECO:0000256" key="7">
    <source>
        <dbReference type="ARBA" id="ARBA00022967"/>
    </source>
</evidence>
<keyword evidence="4 10" id="KW-0479">Metal-binding</keyword>
<dbReference type="PROSITE" id="PS00154">
    <property type="entry name" value="ATPASE_E1_E2"/>
    <property type="match status" value="1"/>
</dbReference>
<comment type="subcellular location">
    <subcellularLocation>
        <location evidence="1">Membrane</location>
        <topology evidence="1">Multi-pass membrane protein</topology>
    </subcellularLocation>
</comment>
<dbReference type="InterPro" id="IPR023299">
    <property type="entry name" value="ATPase_P-typ_cyto_dom_N"/>
</dbReference>
<dbReference type="Pfam" id="PF00702">
    <property type="entry name" value="Hydrolase"/>
    <property type="match status" value="1"/>
</dbReference>
<dbReference type="InterPro" id="IPR023298">
    <property type="entry name" value="ATPase_P-typ_TM_dom_sf"/>
</dbReference>
<name>A0ABD3I8R5_9MARC</name>
<dbReference type="SUPFAM" id="SSF81665">
    <property type="entry name" value="Calcium ATPase, transmembrane domain M"/>
    <property type="match status" value="1"/>
</dbReference>
<keyword evidence="5 10" id="KW-0547">Nucleotide-binding</keyword>
<dbReference type="InterPro" id="IPR008250">
    <property type="entry name" value="ATPase_P-typ_transduc_dom_A_sf"/>
</dbReference>
<evidence type="ECO:0000256" key="2">
    <source>
        <dbReference type="ARBA" id="ARBA00006024"/>
    </source>
</evidence>
<dbReference type="InterPro" id="IPR027256">
    <property type="entry name" value="P-typ_ATPase_IB"/>
</dbReference>
<dbReference type="PRINTS" id="PR00119">
    <property type="entry name" value="CATATPASE"/>
</dbReference>
<dbReference type="Gene3D" id="3.40.1110.10">
    <property type="entry name" value="Calcium-transporting ATPase, cytoplasmic domain N"/>
    <property type="match status" value="1"/>
</dbReference>
<dbReference type="SFLD" id="SFLDF00027">
    <property type="entry name" value="p-type_atpase"/>
    <property type="match status" value="1"/>
</dbReference>
<dbReference type="FunFam" id="3.30.70.100:FF:000022">
    <property type="entry name" value="Putative cadmium/zinc-transporting ATPase 3"/>
    <property type="match status" value="1"/>
</dbReference>
<feature type="region of interest" description="Disordered" evidence="11">
    <location>
        <begin position="944"/>
        <end position="965"/>
    </location>
</feature>
<organism evidence="13 14">
    <name type="scientific">Riccia sorocarpa</name>
    <dbReference type="NCBI Taxonomy" id="122646"/>
    <lineage>
        <taxon>Eukaryota</taxon>
        <taxon>Viridiplantae</taxon>
        <taxon>Streptophyta</taxon>
        <taxon>Embryophyta</taxon>
        <taxon>Marchantiophyta</taxon>
        <taxon>Marchantiopsida</taxon>
        <taxon>Marchantiidae</taxon>
        <taxon>Marchantiales</taxon>
        <taxon>Ricciaceae</taxon>
        <taxon>Riccia</taxon>
    </lineage>
</organism>
<evidence type="ECO:0000313" key="13">
    <source>
        <dbReference type="EMBL" id="KAL3700093.1"/>
    </source>
</evidence>
<dbReference type="GO" id="GO:0046872">
    <property type="term" value="F:metal ion binding"/>
    <property type="evidence" value="ECO:0007669"/>
    <property type="project" value="UniProtKB-KW"/>
</dbReference>
<dbReference type="SFLD" id="SFLDG00002">
    <property type="entry name" value="C1.7:_P-type_atpase_like"/>
    <property type="match status" value="1"/>
</dbReference>
<dbReference type="CDD" id="cd00371">
    <property type="entry name" value="HMA"/>
    <property type="match status" value="1"/>
</dbReference>
<sequence>MDSSTSRVSLGRVQEAMHHRGDAWDTLSDICCLQDSVHIHAHVHHGEITEDILLEHCMEDAGCALPMAWELGSVLTPVSTCVEESGHEHQEGCGHNKIAHGDHYDWLIPLKDGSYVLSHAQETIEGRSQFIEHGRLVKVGESLGQLKRRPKQLVDLFIYEGPKRKGYESIPTPPVNPIVEKDSVKIVKSPSHGCISLASPRAPPAAPNEIIQMSIPRGFKGPGMTKTTFDVMGICCPSEVPLIKKILEPLAGVEEVSVNPTSKTVIVLHDPAIVADVQIVKVLNEARLDATIHQRGVRRMTHKWPSPWTIGSGLLICVAFFHYLWSPLKWVALGSVAVAAPPIVVRSFVALRRFVLDINCLMLIAVGGAIALGDYLEAGSIAFLFTLADWLESRSSDKAREAISTVADLAPRSAVLMDGQKVAVEDVSIGTLLAVKAGELIPIDGEVVSGKSSVDESNITGESMPVEKAEGALVWAGAMNLSGYMTIRTTALAEDSAVSRMVRLVEDAQTQHSRTEQLVEKIAKYYTPVIVVSAVLVAAIPWAVHAHNPKHWVYFALVLLVVACPCALVISTPVVTTCGIAQAARAGLLVRGGSYLEMLGKIKKIAMDKTGTLTEGHFRVLNIHAVDNSADEKRILHWIACVENKSSHPLAPALVGYARLSGVEPTGDVTDFEIISGEGVSAVVDGHSVKIGNARLASRCGGFEDTRSQAIIEQCSSQGATVGWVVVNERVLGIFGVADSLRPEAVEAVTNLKKMGAQVVMLTGDSDAAAAAVHSKLGDIEVHSQLLPEDKVNLVKELKIHGVTAMIGDGINDAPALAVADIGVAMGVAGSAVAMETADVALMTNDLRKLVVAIKLGNSCRWKIIQNVSLSFFTKLTIIIIAAAGYPSLWAAVLADVGTCLVVIFNSMRILNWKRGVVLPKFGSKGKHHLQSHAHHHHVLEASNSEEHHHCQHTEAGNQDADDSRLKTYDCNQSNELRHDHGGRGHHAHHHHGLRVPCWPRRQHKREKKERSCSSMKCCRSSRAMPKDSCGQETGNGLNVMCNAECASQCAEVVPDSRVCAARKSCTAAALDMKSTVGCRVDKKVHNDMQNISSYEDCCSGGDLARSCCTEVTNRRHEHSHSHGKKQEPLFLQATCSEENGGVHICSRKESVICLSRLVRRSSNCCSAAHSGIHVSSNDGPYHPSEKVTLA</sequence>
<dbReference type="InterPro" id="IPR018303">
    <property type="entry name" value="ATPase_P-typ_P_site"/>
</dbReference>
<dbReference type="SFLD" id="SFLDS00003">
    <property type="entry name" value="Haloacid_Dehalogenase"/>
    <property type="match status" value="1"/>
</dbReference>
<gene>
    <name evidence="13" type="ORF">R1sor_018115</name>
</gene>
<dbReference type="InterPro" id="IPR023214">
    <property type="entry name" value="HAD_sf"/>
</dbReference>
<evidence type="ECO:0000256" key="9">
    <source>
        <dbReference type="ARBA" id="ARBA00023136"/>
    </source>
</evidence>
<dbReference type="Gene3D" id="3.40.50.1000">
    <property type="entry name" value="HAD superfamily/HAD-like"/>
    <property type="match status" value="1"/>
</dbReference>
<dbReference type="FunFam" id="2.70.150.10:FF:000002">
    <property type="entry name" value="Copper-transporting ATPase 1, putative"/>
    <property type="match status" value="1"/>
</dbReference>
<dbReference type="InterPro" id="IPR001757">
    <property type="entry name" value="P_typ_ATPase"/>
</dbReference>
<evidence type="ECO:0000256" key="6">
    <source>
        <dbReference type="ARBA" id="ARBA00022840"/>
    </source>
</evidence>
<dbReference type="NCBIfam" id="TIGR01494">
    <property type="entry name" value="ATPase_P-type"/>
    <property type="match status" value="1"/>
</dbReference>
<evidence type="ECO:0000256" key="8">
    <source>
        <dbReference type="ARBA" id="ARBA00022989"/>
    </source>
</evidence>
<dbReference type="Proteomes" id="UP001633002">
    <property type="component" value="Unassembled WGS sequence"/>
</dbReference>
<dbReference type="InterPro" id="IPR036163">
    <property type="entry name" value="HMA_dom_sf"/>
</dbReference>
<dbReference type="CDD" id="cd02079">
    <property type="entry name" value="P-type_ATPase_HM"/>
    <property type="match status" value="1"/>
</dbReference>
<feature type="domain" description="HMA" evidence="12">
    <location>
        <begin position="225"/>
        <end position="291"/>
    </location>
</feature>
<dbReference type="NCBIfam" id="TIGR01512">
    <property type="entry name" value="ATPase-IB2_Cd"/>
    <property type="match status" value="1"/>
</dbReference>
<keyword evidence="8 10" id="KW-1133">Transmembrane helix</keyword>
<comment type="similarity">
    <text evidence="2 10">Belongs to the cation transport ATPase (P-type) (TC 3.A.3) family. Type IB subfamily.</text>
</comment>
<dbReference type="Gene3D" id="2.70.150.10">
    <property type="entry name" value="Calcium-transporting ATPase, cytoplasmic transduction domain A"/>
    <property type="match status" value="1"/>
</dbReference>
<accession>A0ABD3I8R5</accession>
<evidence type="ECO:0000313" key="14">
    <source>
        <dbReference type="Proteomes" id="UP001633002"/>
    </source>
</evidence>
<dbReference type="SUPFAM" id="SSF81653">
    <property type="entry name" value="Calcium ATPase, transduction domain A"/>
    <property type="match status" value="1"/>
</dbReference>
<proteinExistence type="inferred from homology"/>
<dbReference type="PRINTS" id="PR00941">
    <property type="entry name" value="CDATPASE"/>
</dbReference>
<keyword evidence="14" id="KW-1185">Reference proteome</keyword>
<feature type="transmembrane region" description="Helical" evidence="10">
    <location>
        <begin position="331"/>
        <end position="349"/>
    </location>
</feature>
<dbReference type="InterPro" id="IPR036412">
    <property type="entry name" value="HAD-like_sf"/>
</dbReference>
<comment type="caution">
    <text evidence="13">The sequence shown here is derived from an EMBL/GenBank/DDBJ whole genome shotgun (WGS) entry which is preliminary data.</text>
</comment>
<dbReference type="PANTHER" id="PTHR48085:SF5">
    <property type="entry name" value="CADMIUM_ZINC-TRANSPORTING ATPASE HMA4-RELATED"/>
    <property type="match status" value="1"/>
</dbReference>
<evidence type="ECO:0000256" key="3">
    <source>
        <dbReference type="ARBA" id="ARBA00022692"/>
    </source>
</evidence>
<dbReference type="PROSITE" id="PS50846">
    <property type="entry name" value="HMA_2"/>
    <property type="match status" value="1"/>
</dbReference>
<dbReference type="Gene3D" id="3.30.70.100">
    <property type="match status" value="1"/>
</dbReference>
<dbReference type="EMBL" id="JBJQOH010000001">
    <property type="protein sequence ID" value="KAL3700093.1"/>
    <property type="molecule type" value="Genomic_DNA"/>
</dbReference>
<dbReference type="InterPro" id="IPR059000">
    <property type="entry name" value="ATPase_P-type_domA"/>
</dbReference>
<feature type="transmembrane region" description="Helical" evidence="10">
    <location>
        <begin position="876"/>
        <end position="905"/>
    </location>
</feature>
<dbReference type="InterPro" id="IPR051014">
    <property type="entry name" value="Cation_Transport_ATPase_IB"/>
</dbReference>
<keyword evidence="9 10" id="KW-0472">Membrane</keyword>
<dbReference type="NCBIfam" id="TIGR01525">
    <property type="entry name" value="ATPase-IB_hvy"/>
    <property type="match status" value="1"/>
</dbReference>
<feature type="transmembrane region" description="Helical" evidence="10">
    <location>
        <begin position="551"/>
        <end position="570"/>
    </location>
</feature>
<dbReference type="InterPro" id="IPR044492">
    <property type="entry name" value="P_typ_ATPase_HD_dom"/>
</dbReference>
<evidence type="ECO:0000256" key="11">
    <source>
        <dbReference type="SAM" id="MobiDB-lite"/>
    </source>
</evidence>
<dbReference type="Pfam" id="PF00122">
    <property type="entry name" value="E1-E2_ATPase"/>
    <property type="match status" value="1"/>
</dbReference>
<reference evidence="13 14" key="1">
    <citation type="submission" date="2024-09" db="EMBL/GenBank/DDBJ databases">
        <title>Chromosome-scale assembly of Riccia sorocarpa.</title>
        <authorList>
            <person name="Paukszto L."/>
        </authorList>
    </citation>
    <scope>NUCLEOTIDE SEQUENCE [LARGE SCALE GENOMIC DNA]</scope>
    <source>
        <strain evidence="13">LP-2024</strain>
        <tissue evidence="13">Aerial parts of the thallus</tissue>
    </source>
</reference>
<feature type="transmembrane region" description="Helical" evidence="10">
    <location>
        <begin position="308"/>
        <end position="325"/>
    </location>
</feature>
<dbReference type="GO" id="GO:0005524">
    <property type="term" value="F:ATP binding"/>
    <property type="evidence" value="ECO:0007669"/>
    <property type="project" value="UniProtKB-UniRule"/>
</dbReference>